<keyword evidence="5" id="KW-0862">Zinc</keyword>
<organism evidence="10 11">
    <name type="scientific">Actinidia chinensis var. chinensis</name>
    <name type="common">Chinese soft-hair kiwi</name>
    <dbReference type="NCBI Taxonomy" id="1590841"/>
    <lineage>
        <taxon>Eukaryota</taxon>
        <taxon>Viridiplantae</taxon>
        <taxon>Streptophyta</taxon>
        <taxon>Embryophyta</taxon>
        <taxon>Tracheophyta</taxon>
        <taxon>Spermatophyta</taxon>
        <taxon>Magnoliopsida</taxon>
        <taxon>eudicotyledons</taxon>
        <taxon>Gunneridae</taxon>
        <taxon>Pentapetalae</taxon>
        <taxon>asterids</taxon>
        <taxon>Ericales</taxon>
        <taxon>Actinidiaceae</taxon>
        <taxon>Actinidia</taxon>
    </lineage>
</organism>
<feature type="compositionally biased region" description="Polar residues" evidence="8">
    <location>
        <begin position="473"/>
        <end position="484"/>
    </location>
</feature>
<dbReference type="InterPro" id="IPR036875">
    <property type="entry name" value="Znf_CCHC_sf"/>
</dbReference>
<dbReference type="EMBL" id="NKQK01000021">
    <property type="protein sequence ID" value="PSR99952.1"/>
    <property type="molecule type" value="Genomic_DNA"/>
</dbReference>
<feature type="region of interest" description="Disordered" evidence="8">
    <location>
        <begin position="284"/>
        <end position="326"/>
    </location>
</feature>
<dbReference type="GO" id="GO:0005654">
    <property type="term" value="C:nucleoplasm"/>
    <property type="evidence" value="ECO:0007669"/>
    <property type="project" value="UniProtKB-SubCell"/>
</dbReference>
<dbReference type="PANTHER" id="PTHR13316:SF0">
    <property type="entry name" value="ZINC FINGER CCHC DOMAIN-CONTAINING PROTEIN 8"/>
    <property type="match status" value="1"/>
</dbReference>
<dbReference type="InterPro" id="IPR052115">
    <property type="entry name" value="NEXT_complex_subunit_ZCCHC8"/>
</dbReference>
<sequence>MQTDDLIDPHASVCSDCESEHGKLHNYNCELDDPDSQPSNLEVKKDEINEEISGTDEIDVGNRDGQLLLAVEMNRDLTGCSSVLQVSVEVSDTVAVAEDVNCSNSRIETENGCLTVQDGSPIRSLKRDGSPVSNSISSVKKARITVGEQQPSVHVMYNSLTRDSKRKLVELLQHWSEWHAKHCSLSHDLTEVVESGEETYFPALRVGLDNPSAVSFWMDNQPSNQQSKEFIALDNNSVPVYDRGYSMVLTSTDGSSNLEGGLEIVNASRCFNCGSYNHSLKECPKPRDNAAVNNARKQHKSRRNQNASSRNPTRYYQDSPGGKYDGLRPGVLDAETRQLLGLGELDPPPWLNRMREIGYPPGYLDPDDEDQPSGITIFGDEEIKVETEDGEILDANYLEPPEPPKKMSVEFPGINAPIPENADERRWTTGPSSSDSSRNRSHWKFNQSEPKSRGQYHEQRWSSDFRDEWPSGSAHNLSSYSQRNDFYDDSYSFQSARSNISRPRSPSLGRSFSDRDRRSPLVHEGSSNSGSYNSVPYSPSNRLFSPTNYGSASSERWDGNSSINFDPNFSSRHKDKHDERHHRRRR</sequence>
<gene>
    <name evidence="10" type="ORF">CEY00_Acc23852</name>
</gene>
<dbReference type="InParanoid" id="A0A2R6Q0L2"/>
<feature type="compositionally biased region" description="Polar residues" evidence="8">
    <location>
        <begin position="525"/>
        <end position="570"/>
    </location>
</feature>
<evidence type="ECO:0000256" key="1">
    <source>
        <dbReference type="ARBA" id="ARBA00004642"/>
    </source>
</evidence>
<dbReference type="FunCoup" id="A0A2R6Q0L2">
    <property type="interactions" value="2583"/>
</dbReference>
<evidence type="ECO:0000256" key="7">
    <source>
        <dbReference type="PROSITE-ProRule" id="PRU00047"/>
    </source>
</evidence>
<feature type="region of interest" description="Disordered" evidence="8">
    <location>
        <begin position="395"/>
        <end position="586"/>
    </location>
</feature>
<feature type="compositionally biased region" description="Polar residues" evidence="8">
    <location>
        <begin position="491"/>
        <end position="510"/>
    </location>
</feature>
<feature type="compositionally biased region" description="Basic and acidic residues" evidence="8">
    <location>
        <begin position="450"/>
        <end position="469"/>
    </location>
</feature>
<comment type="subcellular location">
    <subcellularLocation>
        <location evidence="1">Nucleus</location>
        <location evidence="1">Nucleoplasm</location>
    </subcellularLocation>
</comment>
<feature type="compositionally biased region" description="Basic and acidic residues" evidence="8">
    <location>
        <begin position="512"/>
        <end position="521"/>
    </location>
</feature>
<proteinExistence type="inferred from homology"/>
<keyword evidence="6" id="KW-0539">Nucleus</keyword>
<dbReference type="OMA" id="RTGRGHD"/>
<dbReference type="SUPFAM" id="SSF57756">
    <property type="entry name" value="Retrovirus zinc finger-like domains"/>
    <property type="match status" value="1"/>
</dbReference>
<reference evidence="11" key="2">
    <citation type="journal article" date="2018" name="BMC Genomics">
        <title>A manually annotated Actinidia chinensis var. chinensis (kiwifruit) genome highlights the challenges associated with draft genomes and gene prediction in plants.</title>
        <authorList>
            <person name="Pilkington S.M."/>
            <person name="Crowhurst R."/>
            <person name="Hilario E."/>
            <person name="Nardozza S."/>
            <person name="Fraser L."/>
            <person name="Peng Y."/>
            <person name="Gunaseelan K."/>
            <person name="Simpson R."/>
            <person name="Tahir J."/>
            <person name="Deroles S.C."/>
            <person name="Templeton K."/>
            <person name="Luo Z."/>
            <person name="Davy M."/>
            <person name="Cheng C."/>
            <person name="McNeilage M."/>
            <person name="Scaglione D."/>
            <person name="Liu Y."/>
            <person name="Zhang Q."/>
            <person name="Datson P."/>
            <person name="De Silva N."/>
            <person name="Gardiner S.E."/>
            <person name="Bassett H."/>
            <person name="Chagne D."/>
            <person name="McCallum J."/>
            <person name="Dzierzon H."/>
            <person name="Deng C."/>
            <person name="Wang Y.Y."/>
            <person name="Barron L."/>
            <person name="Manako K."/>
            <person name="Bowen J."/>
            <person name="Foster T.M."/>
            <person name="Erridge Z.A."/>
            <person name="Tiffin H."/>
            <person name="Waite C.N."/>
            <person name="Davies K.M."/>
            <person name="Grierson E.P."/>
            <person name="Laing W.A."/>
            <person name="Kirk R."/>
            <person name="Chen X."/>
            <person name="Wood M."/>
            <person name="Montefiori M."/>
            <person name="Brummell D.A."/>
            <person name="Schwinn K.E."/>
            <person name="Catanach A."/>
            <person name="Fullerton C."/>
            <person name="Li D."/>
            <person name="Meiyalaghan S."/>
            <person name="Nieuwenhuizen N."/>
            <person name="Read N."/>
            <person name="Prakash R."/>
            <person name="Hunter D."/>
            <person name="Zhang H."/>
            <person name="McKenzie M."/>
            <person name="Knabel M."/>
            <person name="Harris A."/>
            <person name="Allan A.C."/>
            <person name="Gleave A."/>
            <person name="Chen A."/>
            <person name="Janssen B.J."/>
            <person name="Plunkett B."/>
            <person name="Ampomah-Dwamena C."/>
            <person name="Voogd C."/>
            <person name="Leif D."/>
            <person name="Lafferty D."/>
            <person name="Souleyre E.J.F."/>
            <person name="Varkonyi-Gasic E."/>
            <person name="Gambi F."/>
            <person name="Hanley J."/>
            <person name="Yao J.L."/>
            <person name="Cheung J."/>
            <person name="David K.M."/>
            <person name="Warren B."/>
            <person name="Marsh K."/>
            <person name="Snowden K.C."/>
            <person name="Lin-Wang K."/>
            <person name="Brian L."/>
            <person name="Martinez-Sanchez M."/>
            <person name="Wang M."/>
            <person name="Ileperuma N."/>
            <person name="Macnee N."/>
            <person name="Campin R."/>
            <person name="McAtee P."/>
            <person name="Drummond R.S.M."/>
            <person name="Espley R.V."/>
            <person name="Ireland H.S."/>
            <person name="Wu R."/>
            <person name="Atkinson R.G."/>
            <person name="Karunairetnam S."/>
            <person name="Bulley S."/>
            <person name="Chunkath S."/>
            <person name="Hanley Z."/>
            <person name="Storey R."/>
            <person name="Thrimawithana A.H."/>
            <person name="Thomson S."/>
            <person name="David C."/>
            <person name="Testolin R."/>
            <person name="Huang H."/>
            <person name="Hellens R.P."/>
            <person name="Schaffer R.J."/>
        </authorList>
    </citation>
    <scope>NUCLEOTIDE SEQUENCE [LARGE SCALE GENOMIC DNA]</scope>
    <source>
        <strain evidence="11">cv. Red5</strain>
    </source>
</reference>
<dbReference type="Proteomes" id="UP000241394">
    <property type="component" value="Chromosome LG21"/>
</dbReference>
<dbReference type="Gramene" id="PSR99952">
    <property type="protein sequence ID" value="PSR99952"/>
    <property type="gene ID" value="CEY00_Acc23852"/>
</dbReference>
<reference evidence="10 11" key="1">
    <citation type="submission" date="2017-07" db="EMBL/GenBank/DDBJ databases">
        <title>An improved, manually edited Actinidia chinensis var. chinensis (kiwifruit) genome highlights the challenges associated with draft genomes and gene prediction in plants.</title>
        <authorList>
            <person name="Pilkington S."/>
            <person name="Crowhurst R."/>
            <person name="Hilario E."/>
            <person name="Nardozza S."/>
            <person name="Fraser L."/>
            <person name="Peng Y."/>
            <person name="Gunaseelan K."/>
            <person name="Simpson R."/>
            <person name="Tahir J."/>
            <person name="Deroles S."/>
            <person name="Templeton K."/>
            <person name="Luo Z."/>
            <person name="Davy M."/>
            <person name="Cheng C."/>
            <person name="Mcneilage M."/>
            <person name="Scaglione D."/>
            <person name="Liu Y."/>
            <person name="Zhang Q."/>
            <person name="Datson P."/>
            <person name="De Silva N."/>
            <person name="Gardiner S."/>
            <person name="Bassett H."/>
            <person name="Chagne D."/>
            <person name="Mccallum J."/>
            <person name="Dzierzon H."/>
            <person name="Deng C."/>
            <person name="Wang Y.-Y."/>
            <person name="Barron N."/>
            <person name="Manako K."/>
            <person name="Bowen J."/>
            <person name="Foster T."/>
            <person name="Erridge Z."/>
            <person name="Tiffin H."/>
            <person name="Waite C."/>
            <person name="Davies K."/>
            <person name="Grierson E."/>
            <person name="Laing W."/>
            <person name="Kirk R."/>
            <person name="Chen X."/>
            <person name="Wood M."/>
            <person name="Montefiori M."/>
            <person name="Brummell D."/>
            <person name="Schwinn K."/>
            <person name="Catanach A."/>
            <person name="Fullerton C."/>
            <person name="Li D."/>
            <person name="Meiyalaghan S."/>
            <person name="Nieuwenhuizen N."/>
            <person name="Read N."/>
            <person name="Prakash R."/>
            <person name="Hunter D."/>
            <person name="Zhang H."/>
            <person name="Mckenzie M."/>
            <person name="Knabel M."/>
            <person name="Harris A."/>
            <person name="Allan A."/>
            <person name="Chen A."/>
            <person name="Janssen B."/>
            <person name="Plunkett B."/>
            <person name="Dwamena C."/>
            <person name="Voogd C."/>
            <person name="Leif D."/>
            <person name="Lafferty D."/>
            <person name="Souleyre E."/>
            <person name="Varkonyi-Gasic E."/>
            <person name="Gambi F."/>
            <person name="Hanley J."/>
            <person name="Yao J.-L."/>
            <person name="Cheung J."/>
            <person name="David K."/>
            <person name="Warren B."/>
            <person name="Marsh K."/>
            <person name="Snowden K."/>
            <person name="Lin-Wang K."/>
            <person name="Brian L."/>
            <person name="Martinez-Sanchez M."/>
            <person name="Wang M."/>
            <person name="Ileperuma N."/>
            <person name="Macnee N."/>
            <person name="Campin R."/>
            <person name="Mcatee P."/>
            <person name="Drummond R."/>
            <person name="Espley R."/>
            <person name="Ireland H."/>
            <person name="Wu R."/>
            <person name="Atkinson R."/>
            <person name="Karunairetnam S."/>
            <person name="Bulley S."/>
            <person name="Chunkath S."/>
            <person name="Hanley Z."/>
            <person name="Storey R."/>
            <person name="Thrimawithana A."/>
            <person name="Thomson S."/>
            <person name="David C."/>
            <person name="Testolin R."/>
        </authorList>
    </citation>
    <scope>NUCLEOTIDE SEQUENCE [LARGE SCALE GENOMIC DNA]</scope>
    <source>
        <strain evidence="11">cv. Red5</strain>
        <tissue evidence="10">Young leaf</tissue>
    </source>
</reference>
<dbReference type="AlphaFoldDB" id="A0A2R6Q0L2"/>
<keyword evidence="3" id="KW-0479">Metal-binding</keyword>
<evidence type="ECO:0000256" key="8">
    <source>
        <dbReference type="SAM" id="MobiDB-lite"/>
    </source>
</evidence>
<dbReference type="Pfam" id="PF04046">
    <property type="entry name" value="PSP"/>
    <property type="match status" value="1"/>
</dbReference>
<evidence type="ECO:0000259" key="9">
    <source>
        <dbReference type="PROSITE" id="PS50158"/>
    </source>
</evidence>
<feature type="compositionally biased region" description="Polar residues" evidence="8">
    <location>
        <begin position="304"/>
        <end position="316"/>
    </location>
</feature>
<evidence type="ECO:0000313" key="11">
    <source>
        <dbReference type="Proteomes" id="UP000241394"/>
    </source>
</evidence>
<evidence type="ECO:0000256" key="2">
    <source>
        <dbReference type="ARBA" id="ARBA00007497"/>
    </source>
</evidence>
<dbReference type="PANTHER" id="PTHR13316">
    <property type="entry name" value="ZINC FINGER, CCHC DOMAIN CONTAINING 8"/>
    <property type="match status" value="1"/>
</dbReference>
<dbReference type="STRING" id="1590841.A0A2R6Q0L2"/>
<keyword evidence="4 7" id="KW-0863">Zinc-finger</keyword>
<dbReference type="InterPro" id="IPR006568">
    <property type="entry name" value="PSP_pro-rich"/>
</dbReference>
<dbReference type="PROSITE" id="PS50158">
    <property type="entry name" value="ZF_CCHC"/>
    <property type="match status" value="1"/>
</dbReference>
<evidence type="ECO:0000256" key="3">
    <source>
        <dbReference type="ARBA" id="ARBA00022723"/>
    </source>
</evidence>
<comment type="similarity">
    <text evidence="2">Belongs to the ZCCHC8 family.</text>
</comment>
<dbReference type="OrthoDB" id="8026949at2759"/>
<dbReference type="GO" id="GO:0003723">
    <property type="term" value="F:RNA binding"/>
    <property type="evidence" value="ECO:0007669"/>
    <property type="project" value="TreeGrafter"/>
</dbReference>
<evidence type="ECO:0000313" key="10">
    <source>
        <dbReference type="EMBL" id="PSR99952.1"/>
    </source>
</evidence>
<evidence type="ECO:0000256" key="5">
    <source>
        <dbReference type="ARBA" id="ARBA00022833"/>
    </source>
</evidence>
<feature type="compositionally biased region" description="Basic residues" evidence="8">
    <location>
        <begin position="571"/>
        <end position="586"/>
    </location>
</feature>
<comment type="caution">
    <text evidence="10">The sequence shown here is derived from an EMBL/GenBank/DDBJ whole genome shotgun (WGS) entry which is preliminary data.</text>
</comment>
<accession>A0A2R6Q0L2</accession>
<dbReference type="GO" id="GO:0008270">
    <property type="term" value="F:zinc ion binding"/>
    <property type="evidence" value="ECO:0007669"/>
    <property type="project" value="UniProtKB-KW"/>
</dbReference>
<evidence type="ECO:0000256" key="4">
    <source>
        <dbReference type="ARBA" id="ARBA00022771"/>
    </source>
</evidence>
<dbReference type="GO" id="GO:0071013">
    <property type="term" value="C:catalytic step 2 spliceosome"/>
    <property type="evidence" value="ECO:0007669"/>
    <property type="project" value="TreeGrafter"/>
</dbReference>
<dbReference type="SMART" id="SM00581">
    <property type="entry name" value="PSP"/>
    <property type="match status" value="1"/>
</dbReference>
<evidence type="ECO:0000256" key="6">
    <source>
        <dbReference type="ARBA" id="ARBA00023242"/>
    </source>
</evidence>
<protein>
    <submittedName>
        <fullName evidence="10">Zinc finger CCHC domain-containing protein</fullName>
    </submittedName>
</protein>
<name>A0A2R6Q0L2_ACTCC</name>
<keyword evidence="11" id="KW-1185">Reference proteome</keyword>
<feature type="domain" description="CCHC-type" evidence="9">
    <location>
        <begin position="269"/>
        <end position="285"/>
    </location>
</feature>
<dbReference type="InterPro" id="IPR001878">
    <property type="entry name" value="Znf_CCHC"/>
</dbReference>